<dbReference type="PROSITE" id="PS50943">
    <property type="entry name" value="HTH_CROC1"/>
    <property type="match status" value="1"/>
</dbReference>
<dbReference type="InterPro" id="IPR001387">
    <property type="entry name" value="Cro/C1-type_HTH"/>
</dbReference>
<dbReference type="SUPFAM" id="SSF47413">
    <property type="entry name" value="lambda repressor-like DNA-binding domains"/>
    <property type="match status" value="1"/>
</dbReference>
<dbReference type="CDD" id="cd00093">
    <property type="entry name" value="HTH_XRE"/>
    <property type="match status" value="1"/>
</dbReference>
<dbReference type="GO" id="GO:0003677">
    <property type="term" value="F:DNA binding"/>
    <property type="evidence" value="ECO:0007669"/>
    <property type="project" value="InterPro"/>
</dbReference>
<sequence>MELYESIRSRRIALKMTQQELAQKLGYKSTSTIAKIESGVNDIPQAKLSAFADALNTTPAELMGLNSVAPAQNLQENTVTCTISKGKPQLEVMIRKLDSLSVKDLNRVISVIKPLIEIFVSDGDIRM</sequence>
<dbReference type="AlphaFoldDB" id="A0A1G6J9T4"/>
<reference evidence="3" key="1">
    <citation type="submission" date="2016-10" db="EMBL/GenBank/DDBJ databases">
        <authorList>
            <person name="Varghese N."/>
            <person name="Submissions S."/>
        </authorList>
    </citation>
    <scope>NUCLEOTIDE SEQUENCE [LARGE SCALE GENOMIC DNA]</scope>
    <source>
        <strain evidence="3">DSM 11005</strain>
    </source>
</reference>
<dbReference type="EMBL" id="FMYW01000003">
    <property type="protein sequence ID" value="SDC15461.1"/>
    <property type="molecule type" value="Genomic_DNA"/>
</dbReference>
<gene>
    <name evidence="2" type="ORF">SAMN04487864_10319</name>
</gene>
<keyword evidence="3" id="KW-1185">Reference proteome</keyword>
<dbReference type="InterPro" id="IPR010982">
    <property type="entry name" value="Lambda_DNA-bd_dom_sf"/>
</dbReference>
<dbReference type="Gene3D" id="1.10.260.40">
    <property type="entry name" value="lambda repressor-like DNA-binding domains"/>
    <property type="match status" value="1"/>
</dbReference>
<dbReference type="Proteomes" id="UP000198943">
    <property type="component" value="Unassembled WGS sequence"/>
</dbReference>
<proteinExistence type="predicted"/>
<evidence type="ECO:0000313" key="3">
    <source>
        <dbReference type="Proteomes" id="UP000198943"/>
    </source>
</evidence>
<feature type="domain" description="HTH cro/C1-type" evidence="1">
    <location>
        <begin position="7"/>
        <end position="62"/>
    </location>
</feature>
<protein>
    <submittedName>
        <fullName evidence="2">Helix-turn-helix</fullName>
    </submittedName>
</protein>
<dbReference type="RefSeq" id="WP_093729477.1">
    <property type="nucleotide sequence ID" value="NZ_FMYW01000003.1"/>
</dbReference>
<organism evidence="2 3">
    <name type="scientific">Succiniclasticum ruminis</name>
    <dbReference type="NCBI Taxonomy" id="40841"/>
    <lineage>
        <taxon>Bacteria</taxon>
        <taxon>Bacillati</taxon>
        <taxon>Bacillota</taxon>
        <taxon>Negativicutes</taxon>
        <taxon>Acidaminococcales</taxon>
        <taxon>Acidaminococcaceae</taxon>
        <taxon>Succiniclasticum</taxon>
    </lineage>
</organism>
<name>A0A1G6J9T4_9FIRM</name>
<evidence type="ECO:0000259" key="1">
    <source>
        <dbReference type="PROSITE" id="PS50943"/>
    </source>
</evidence>
<dbReference type="SMART" id="SM00530">
    <property type="entry name" value="HTH_XRE"/>
    <property type="match status" value="1"/>
</dbReference>
<dbReference type="OrthoDB" id="9815805at2"/>
<dbReference type="Pfam" id="PF01381">
    <property type="entry name" value="HTH_3"/>
    <property type="match status" value="1"/>
</dbReference>
<evidence type="ECO:0000313" key="2">
    <source>
        <dbReference type="EMBL" id="SDC15461.1"/>
    </source>
</evidence>
<accession>A0A1G6J9T4</accession>